<evidence type="ECO:0000259" key="3">
    <source>
        <dbReference type="Pfam" id="PF02769"/>
    </source>
</evidence>
<dbReference type="PANTHER" id="PTHR30303">
    <property type="entry name" value="HYDROGENASE ISOENZYMES FORMATION PROTEIN HYPE"/>
    <property type="match status" value="1"/>
</dbReference>
<dbReference type="Pfam" id="PF02769">
    <property type="entry name" value="AIRS_C"/>
    <property type="match status" value="1"/>
</dbReference>
<dbReference type="RefSeq" id="WP_209702362.1">
    <property type="nucleotide sequence ID" value="NZ_JAGGLM010000011.1"/>
</dbReference>
<evidence type="ECO:0000256" key="1">
    <source>
        <dbReference type="ARBA" id="ARBA00006243"/>
    </source>
</evidence>
<name>A0ABS4KT34_9CLOT</name>
<dbReference type="SUPFAM" id="SSF56042">
    <property type="entry name" value="PurM C-terminal domain-like"/>
    <property type="match status" value="1"/>
</dbReference>
<gene>
    <name evidence="4" type="ORF">J2Z42_001899</name>
</gene>
<organism evidence="4 5">
    <name type="scientific">Clostridium algifaecis</name>
    <dbReference type="NCBI Taxonomy" id="1472040"/>
    <lineage>
        <taxon>Bacteria</taxon>
        <taxon>Bacillati</taxon>
        <taxon>Bacillota</taxon>
        <taxon>Clostridia</taxon>
        <taxon>Eubacteriales</taxon>
        <taxon>Clostridiaceae</taxon>
        <taxon>Clostridium</taxon>
    </lineage>
</organism>
<comment type="caution">
    <text evidence="4">The sequence shown here is derived from an EMBL/GenBank/DDBJ whole genome shotgun (WGS) entry which is preliminary data.</text>
</comment>
<feature type="domain" description="PurM-like N-terminal" evidence="2">
    <location>
        <begin position="33"/>
        <end position="137"/>
    </location>
</feature>
<dbReference type="InterPro" id="IPR010918">
    <property type="entry name" value="PurM-like_C_dom"/>
</dbReference>
<dbReference type="Proteomes" id="UP001519307">
    <property type="component" value="Unassembled WGS sequence"/>
</dbReference>
<proteinExistence type="inferred from homology"/>
<evidence type="ECO:0000313" key="5">
    <source>
        <dbReference type="Proteomes" id="UP001519307"/>
    </source>
</evidence>
<sequence length="329" mass="35866">MKVGKLDWDDLKNLIDKNKTVLRDDVRIRNGIGEDCSVINFGEKECVVSTDPITGASKNGGRLAVHINCNDIASCGVEPIGILVTILAPEECTLDDINNIMKEIDDETKKLNIEILGGHTEVTRAVNKLVISCTVIGKGDKGKAVSTAGAKENDDIIVTKNLCIEGTSIIANDYERKIDNVLSKEEIEEAKSYIKNISVVKEGIICGKFGVNSMHDITEGGLLGGLWEVAKASGIGFKIYKDKMPITEITKKLCNAYGIDPLRLISSGSMLITTNRGEKLIDLLKSEGIEASIIGKMTGNIGVMIDKEYEVQVEPPERDELFVLEEKLK</sequence>
<dbReference type="PIRSF" id="PIRSF005644">
    <property type="entry name" value="Hdrgns_mtr_HypE"/>
    <property type="match status" value="1"/>
</dbReference>
<dbReference type="InterPro" id="IPR011854">
    <property type="entry name" value="HypE"/>
</dbReference>
<accession>A0ABS4KT34</accession>
<evidence type="ECO:0000259" key="2">
    <source>
        <dbReference type="Pfam" id="PF00586"/>
    </source>
</evidence>
<dbReference type="InterPro" id="IPR016188">
    <property type="entry name" value="PurM-like_N"/>
</dbReference>
<dbReference type="SUPFAM" id="SSF55326">
    <property type="entry name" value="PurM N-terminal domain-like"/>
    <property type="match status" value="1"/>
</dbReference>
<dbReference type="Gene3D" id="3.30.1330.10">
    <property type="entry name" value="PurM-like, N-terminal domain"/>
    <property type="match status" value="1"/>
</dbReference>
<reference evidence="4 5" key="1">
    <citation type="submission" date="2021-03" db="EMBL/GenBank/DDBJ databases">
        <title>Genomic Encyclopedia of Type Strains, Phase IV (KMG-IV): sequencing the most valuable type-strain genomes for metagenomic binning, comparative biology and taxonomic classification.</title>
        <authorList>
            <person name="Goeker M."/>
        </authorList>
    </citation>
    <scope>NUCLEOTIDE SEQUENCE [LARGE SCALE GENOMIC DNA]</scope>
    <source>
        <strain evidence="4 5">DSM 28783</strain>
    </source>
</reference>
<dbReference type="InterPro" id="IPR036921">
    <property type="entry name" value="PurM-like_N_sf"/>
</dbReference>
<dbReference type="InterPro" id="IPR036676">
    <property type="entry name" value="PurM-like_C_sf"/>
</dbReference>
<comment type="similarity">
    <text evidence="1">Belongs to the HypE family.</text>
</comment>
<dbReference type="EMBL" id="JAGGLM010000011">
    <property type="protein sequence ID" value="MBP2033212.1"/>
    <property type="molecule type" value="Genomic_DNA"/>
</dbReference>
<protein>
    <submittedName>
        <fullName evidence="4">Hydrogenase expression/formation protein HypE</fullName>
    </submittedName>
</protein>
<dbReference type="PANTHER" id="PTHR30303:SF4">
    <property type="entry name" value="HYDROGENASE EXPRESSION_FORMATION PROTEIN HYPE"/>
    <property type="match status" value="1"/>
</dbReference>
<evidence type="ECO:0000313" key="4">
    <source>
        <dbReference type="EMBL" id="MBP2033212.1"/>
    </source>
</evidence>
<dbReference type="Pfam" id="PF00586">
    <property type="entry name" value="AIRS"/>
    <property type="match status" value="1"/>
</dbReference>
<dbReference type="Gene3D" id="3.90.650.10">
    <property type="entry name" value="PurM-like C-terminal domain"/>
    <property type="match status" value="1"/>
</dbReference>
<dbReference type="CDD" id="cd06061">
    <property type="entry name" value="PurM-like1"/>
    <property type="match status" value="1"/>
</dbReference>
<keyword evidence="5" id="KW-1185">Reference proteome</keyword>
<feature type="domain" description="PurM-like C-terminal" evidence="3">
    <location>
        <begin position="152"/>
        <end position="300"/>
    </location>
</feature>